<keyword evidence="4" id="KW-0067">ATP-binding</keyword>
<sequence>ASIEHQSLVTCVPNLEALQRVRWLLQQPQRRVLLLTGSSDSPARAALERDAPAFELERRGHGIFSVREFCQLLLRESGRERRVFGHAQLAALVLHDGLMLPGANRLAAMSTLQRRKGVQDLLQLFRLLEREGVTPEQYKSAIGENVPQELVDVYKTYQELLMQHNATSWDGLVSDVLALCGVQNGDATTKEFSQAVLKEYTDVVVDDVQKMTPAMATLVGHLCGQASVQSSASFSRILQDGDECPRTQILERQLLKTSASTDRSVSRVALMQDDGGDKRVKMQAFASQVLIEADARTQFTVVCPTYADAHRIALAFQKQGLPVQTDGNQFVSAMNSTGASIHLFDEPGVNAVYSLLWKVS</sequence>
<dbReference type="GO" id="GO:0016787">
    <property type="term" value="F:hydrolase activity"/>
    <property type="evidence" value="ECO:0007669"/>
    <property type="project" value="UniProtKB-KW"/>
</dbReference>
<dbReference type="OrthoDB" id="64878at2759"/>
<evidence type="ECO:0000256" key="3">
    <source>
        <dbReference type="ARBA" id="ARBA00022806"/>
    </source>
</evidence>
<comment type="caution">
    <text evidence="6">The sequence shown here is derived from an EMBL/GenBank/DDBJ whole genome shotgun (WGS) entry which is preliminary data.</text>
</comment>
<evidence type="ECO:0000259" key="5">
    <source>
        <dbReference type="Pfam" id="PF00580"/>
    </source>
</evidence>
<dbReference type="InterPro" id="IPR013986">
    <property type="entry name" value="DExx_box_DNA_helicase_dom_sf"/>
</dbReference>
<evidence type="ECO:0000313" key="6">
    <source>
        <dbReference type="EMBL" id="OWY93992.1"/>
    </source>
</evidence>
<evidence type="ECO:0000256" key="1">
    <source>
        <dbReference type="ARBA" id="ARBA00022741"/>
    </source>
</evidence>
<reference evidence="7" key="1">
    <citation type="submission" date="2017-03" db="EMBL/GenBank/DDBJ databases">
        <title>Phytopthora megakarya and P. palmivora, two closely related causual agents of cacao black pod achieved similar genome size and gene model numbers by different mechanisms.</title>
        <authorList>
            <person name="Ali S."/>
            <person name="Shao J."/>
            <person name="Larry D.J."/>
            <person name="Kronmiller B."/>
            <person name="Shen D."/>
            <person name="Strem M.D."/>
            <person name="Melnick R.L."/>
            <person name="Guiltinan M.J."/>
            <person name="Tyler B.M."/>
            <person name="Meinhardt L.W."/>
            <person name="Bailey B.A."/>
        </authorList>
    </citation>
    <scope>NUCLEOTIDE SEQUENCE [LARGE SCALE GENOMIC DNA]</scope>
    <source>
        <strain evidence="7">zdho120</strain>
    </source>
</reference>
<dbReference type="AlphaFoldDB" id="A0A225ULM2"/>
<gene>
    <name evidence="6" type="ORF">PHMEG_00036414</name>
</gene>
<feature type="domain" description="UvrD-like helicase ATP-binding" evidence="5">
    <location>
        <begin position="62"/>
        <end position="226"/>
    </location>
</feature>
<dbReference type="Proteomes" id="UP000198211">
    <property type="component" value="Unassembled WGS sequence"/>
</dbReference>
<dbReference type="GO" id="GO:0004386">
    <property type="term" value="F:helicase activity"/>
    <property type="evidence" value="ECO:0007669"/>
    <property type="project" value="UniProtKB-KW"/>
</dbReference>
<evidence type="ECO:0000313" key="7">
    <source>
        <dbReference type="Proteomes" id="UP000198211"/>
    </source>
</evidence>
<name>A0A225ULM2_9STRA</name>
<evidence type="ECO:0000256" key="4">
    <source>
        <dbReference type="ARBA" id="ARBA00022840"/>
    </source>
</evidence>
<dbReference type="InterPro" id="IPR027417">
    <property type="entry name" value="P-loop_NTPase"/>
</dbReference>
<dbReference type="GO" id="GO:0005524">
    <property type="term" value="F:ATP binding"/>
    <property type="evidence" value="ECO:0007669"/>
    <property type="project" value="UniProtKB-KW"/>
</dbReference>
<dbReference type="SUPFAM" id="SSF52540">
    <property type="entry name" value="P-loop containing nucleoside triphosphate hydrolases"/>
    <property type="match status" value="1"/>
</dbReference>
<evidence type="ECO:0000256" key="2">
    <source>
        <dbReference type="ARBA" id="ARBA00022801"/>
    </source>
</evidence>
<keyword evidence="1" id="KW-0547">Nucleotide-binding</keyword>
<accession>A0A225ULM2</accession>
<dbReference type="EMBL" id="NBNE01015094">
    <property type="protein sequence ID" value="OWY93992.1"/>
    <property type="molecule type" value="Genomic_DNA"/>
</dbReference>
<keyword evidence="3" id="KW-0347">Helicase</keyword>
<dbReference type="Gene3D" id="1.10.10.160">
    <property type="match status" value="1"/>
</dbReference>
<keyword evidence="2" id="KW-0378">Hydrolase</keyword>
<proteinExistence type="predicted"/>
<dbReference type="InterPro" id="IPR014016">
    <property type="entry name" value="UvrD-like_ATP-bd"/>
</dbReference>
<organism evidence="6 7">
    <name type="scientific">Phytophthora megakarya</name>
    <dbReference type="NCBI Taxonomy" id="4795"/>
    <lineage>
        <taxon>Eukaryota</taxon>
        <taxon>Sar</taxon>
        <taxon>Stramenopiles</taxon>
        <taxon>Oomycota</taxon>
        <taxon>Peronosporomycetes</taxon>
        <taxon>Peronosporales</taxon>
        <taxon>Peronosporaceae</taxon>
        <taxon>Phytophthora</taxon>
    </lineage>
</organism>
<keyword evidence="7" id="KW-1185">Reference proteome</keyword>
<dbReference type="Pfam" id="PF00580">
    <property type="entry name" value="UvrD-helicase"/>
    <property type="match status" value="1"/>
</dbReference>
<feature type="non-terminal residue" evidence="6">
    <location>
        <position position="1"/>
    </location>
</feature>
<protein>
    <recommendedName>
        <fullName evidence="5">UvrD-like helicase ATP-binding domain-containing protein</fullName>
    </recommendedName>
</protein>
<dbReference type="Gene3D" id="3.40.50.300">
    <property type="entry name" value="P-loop containing nucleotide triphosphate hydrolases"/>
    <property type="match status" value="1"/>
</dbReference>